<dbReference type="InterPro" id="IPR051274">
    <property type="entry name" value="3-5_Exoribonuclease"/>
</dbReference>
<dbReference type="Gene3D" id="3.30.420.10">
    <property type="entry name" value="Ribonuclease H-like superfamily/Ribonuclease H"/>
    <property type="match status" value="1"/>
</dbReference>
<evidence type="ECO:0000259" key="5">
    <source>
        <dbReference type="SMART" id="SM00479"/>
    </source>
</evidence>
<evidence type="ECO:0000256" key="2">
    <source>
        <dbReference type="ARBA" id="ARBA00022801"/>
    </source>
</evidence>
<organism evidence="6 7">
    <name type="scientific">Mycena maculata</name>
    <dbReference type="NCBI Taxonomy" id="230809"/>
    <lineage>
        <taxon>Eukaryota</taxon>
        <taxon>Fungi</taxon>
        <taxon>Dikarya</taxon>
        <taxon>Basidiomycota</taxon>
        <taxon>Agaricomycotina</taxon>
        <taxon>Agaricomycetes</taxon>
        <taxon>Agaricomycetidae</taxon>
        <taxon>Agaricales</taxon>
        <taxon>Marasmiineae</taxon>
        <taxon>Mycenaceae</taxon>
        <taxon>Mycena</taxon>
    </lineage>
</organism>
<accession>A0AAD7HI38</accession>
<dbReference type="SUPFAM" id="SSF53098">
    <property type="entry name" value="Ribonuclease H-like"/>
    <property type="match status" value="1"/>
</dbReference>
<dbReference type="InterPro" id="IPR036397">
    <property type="entry name" value="RNaseH_sf"/>
</dbReference>
<dbReference type="CDD" id="cd06133">
    <property type="entry name" value="ERI-1_3'hExo_like"/>
    <property type="match status" value="1"/>
</dbReference>
<evidence type="ECO:0000313" key="7">
    <source>
        <dbReference type="Proteomes" id="UP001215280"/>
    </source>
</evidence>
<dbReference type="InterPro" id="IPR013520">
    <property type="entry name" value="Ribonucl_H"/>
</dbReference>
<keyword evidence="4" id="KW-0472">Membrane</keyword>
<feature type="transmembrane region" description="Helical" evidence="4">
    <location>
        <begin position="6"/>
        <end position="25"/>
    </location>
</feature>
<dbReference type="PANTHER" id="PTHR23044">
    <property type="entry name" value="3'-5' EXONUCLEASE ERI1-RELATED"/>
    <property type="match status" value="1"/>
</dbReference>
<keyword evidence="1" id="KW-0540">Nuclease</keyword>
<dbReference type="GO" id="GO:0003676">
    <property type="term" value="F:nucleic acid binding"/>
    <property type="evidence" value="ECO:0007669"/>
    <property type="project" value="InterPro"/>
</dbReference>
<reference evidence="6" key="1">
    <citation type="submission" date="2023-03" db="EMBL/GenBank/DDBJ databases">
        <title>Massive genome expansion in bonnet fungi (Mycena s.s.) driven by repeated elements and novel gene families across ecological guilds.</title>
        <authorList>
            <consortium name="Lawrence Berkeley National Laboratory"/>
            <person name="Harder C.B."/>
            <person name="Miyauchi S."/>
            <person name="Viragh M."/>
            <person name="Kuo A."/>
            <person name="Thoen E."/>
            <person name="Andreopoulos B."/>
            <person name="Lu D."/>
            <person name="Skrede I."/>
            <person name="Drula E."/>
            <person name="Henrissat B."/>
            <person name="Morin E."/>
            <person name="Kohler A."/>
            <person name="Barry K."/>
            <person name="LaButti K."/>
            <person name="Morin E."/>
            <person name="Salamov A."/>
            <person name="Lipzen A."/>
            <person name="Mereny Z."/>
            <person name="Hegedus B."/>
            <person name="Baldrian P."/>
            <person name="Stursova M."/>
            <person name="Weitz H."/>
            <person name="Taylor A."/>
            <person name="Grigoriev I.V."/>
            <person name="Nagy L.G."/>
            <person name="Martin F."/>
            <person name="Kauserud H."/>
        </authorList>
    </citation>
    <scope>NUCLEOTIDE SEQUENCE</scope>
    <source>
        <strain evidence="6">CBHHK188m</strain>
    </source>
</reference>
<dbReference type="GO" id="GO:0000175">
    <property type="term" value="F:3'-5'-RNA exonuclease activity"/>
    <property type="evidence" value="ECO:0007669"/>
    <property type="project" value="InterPro"/>
</dbReference>
<feature type="domain" description="Exonuclease" evidence="5">
    <location>
        <begin position="74"/>
        <end position="281"/>
    </location>
</feature>
<dbReference type="InterPro" id="IPR012337">
    <property type="entry name" value="RNaseH-like_sf"/>
</dbReference>
<dbReference type="SMART" id="SM00479">
    <property type="entry name" value="EXOIII"/>
    <property type="match status" value="1"/>
</dbReference>
<keyword evidence="2" id="KW-0378">Hydrolase</keyword>
<protein>
    <submittedName>
        <fullName evidence="6">Ribonuclease H-like domain-containing protein</fullName>
    </submittedName>
</protein>
<evidence type="ECO:0000256" key="3">
    <source>
        <dbReference type="ARBA" id="ARBA00022839"/>
    </source>
</evidence>
<comment type="caution">
    <text evidence="6">The sequence shown here is derived from an EMBL/GenBank/DDBJ whole genome shotgun (WGS) entry which is preliminary data.</text>
</comment>
<evidence type="ECO:0000256" key="4">
    <source>
        <dbReference type="SAM" id="Phobius"/>
    </source>
</evidence>
<proteinExistence type="predicted"/>
<dbReference type="Proteomes" id="UP001215280">
    <property type="component" value="Unassembled WGS sequence"/>
</dbReference>
<keyword evidence="7" id="KW-1185">Reference proteome</keyword>
<dbReference type="EMBL" id="JARJLG010000272">
    <property type="protein sequence ID" value="KAJ7721068.1"/>
    <property type="molecule type" value="Genomic_DNA"/>
</dbReference>
<sequence>MASDLWHLIAIFLSIMCLIWSYKFVSRRNQPALDTTPGAAATLVVSGADNFADWVSLNLFVPAAASKVKQSYDAFLILDVEATCQRGFDFDYPNEIIEFPVCLMRWKDRDGDKASQLEVIEEFRSFVKPSWRPSLSEFCTELTGITQDQVDAAPEFPAVLRSFRGFLVKHRLIEKNGKRRLRFCWCSDGPFDIRDFVVKQCFISKMPIPDWMTGDVLDVRSLVKTHTSKIIRPIPRVGTLNIPAQLSVLGLSPFQGRQHSGIDDTRNIARIMTQLALEGVRLQPNTAINPRRRWYWMGKSQIIEENLAH</sequence>
<dbReference type="Pfam" id="PF00929">
    <property type="entry name" value="RNase_T"/>
    <property type="match status" value="1"/>
</dbReference>
<name>A0AAD7HI38_9AGAR</name>
<dbReference type="PANTHER" id="PTHR23044:SF61">
    <property type="entry name" value="3'-5' EXORIBONUCLEASE 1-RELATED"/>
    <property type="match status" value="1"/>
</dbReference>
<evidence type="ECO:0000256" key="1">
    <source>
        <dbReference type="ARBA" id="ARBA00022722"/>
    </source>
</evidence>
<keyword evidence="4" id="KW-0812">Transmembrane</keyword>
<gene>
    <name evidence="6" type="ORF">DFH07DRAFT_858126</name>
</gene>
<keyword evidence="4" id="KW-1133">Transmembrane helix</keyword>
<evidence type="ECO:0000313" key="6">
    <source>
        <dbReference type="EMBL" id="KAJ7721068.1"/>
    </source>
</evidence>
<dbReference type="InterPro" id="IPR047201">
    <property type="entry name" value="ERI-1_3'hExo-like"/>
</dbReference>
<dbReference type="AlphaFoldDB" id="A0AAD7HI38"/>
<keyword evidence="3" id="KW-0269">Exonuclease</keyword>